<dbReference type="EMBL" id="OY288114">
    <property type="protein sequence ID" value="CAJ0862033.1"/>
    <property type="molecule type" value="Genomic_DNA"/>
</dbReference>
<evidence type="ECO:0000256" key="1">
    <source>
        <dbReference type="SAM" id="MobiDB-lite"/>
    </source>
</evidence>
<reference evidence="2" key="1">
    <citation type="submission" date="2023-07" db="EMBL/GenBank/DDBJ databases">
        <authorList>
            <person name="Pelsma A.J. K."/>
        </authorList>
    </citation>
    <scope>NUCLEOTIDE SEQUENCE</scope>
</reference>
<evidence type="ECO:0008006" key="3">
    <source>
        <dbReference type="Google" id="ProtNLM"/>
    </source>
</evidence>
<dbReference type="AlphaFoldDB" id="A0AA48LYF9"/>
<name>A0AA48LYF9_9ZZZZ</name>
<protein>
    <recommendedName>
        <fullName evidence="3">Phage terminase small subunit P27 family</fullName>
    </recommendedName>
</protein>
<feature type="region of interest" description="Disordered" evidence="1">
    <location>
        <begin position="97"/>
        <end position="124"/>
    </location>
</feature>
<gene>
    <name evidence="2" type="ORF">AMST5_01451</name>
</gene>
<dbReference type="NCBIfam" id="TIGR01558">
    <property type="entry name" value="sm_term_P27"/>
    <property type="match status" value="1"/>
</dbReference>
<dbReference type="InterPro" id="IPR006448">
    <property type="entry name" value="Phage_term_ssu_P27"/>
</dbReference>
<feature type="compositionally biased region" description="Acidic residues" evidence="1">
    <location>
        <begin position="113"/>
        <end position="124"/>
    </location>
</feature>
<proteinExistence type="predicted"/>
<organism evidence="2">
    <name type="scientific">freshwater sediment metagenome</name>
    <dbReference type="NCBI Taxonomy" id="556182"/>
    <lineage>
        <taxon>unclassified sequences</taxon>
        <taxon>metagenomes</taxon>
        <taxon>ecological metagenomes</taxon>
    </lineage>
</organism>
<evidence type="ECO:0000313" key="2">
    <source>
        <dbReference type="EMBL" id="CAJ0862033.1"/>
    </source>
</evidence>
<dbReference type="Pfam" id="PF05119">
    <property type="entry name" value="Terminase_4"/>
    <property type="match status" value="1"/>
</dbReference>
<accession>A0AA48LYF9</accession>
<feature type="region of interest" description="Disordered" evidence="1">
    <location>
        <begin position="1"/>
        <end position="22"/>
    </location>
</feature>
<sequence length="124" mass="13327">MKGRKPSAIKSSKGGLSRAPVAPAWMSDAARAEWRRTVPTLIERGILTATDLGCVEAYCVAIGRIRELETLIQADPLDKALYRLQTQATQTARQLAAEIGATPVSRSRPAVSDDAEPEDDPLGL</sequence>